<keyword evidence="3" id="KW-1185">Reference proteome</keyword>
<dbReference type="InterPro" id="IPR051918">
    <property type="entry name" value="STPP_CPPED1"/>
</dbReference>
<dbReference type="InterPro" id="IPR029052">
    <property type="entry name" value="Metallo-depent_PP-like"/>
</dbReference>
<dbReference type="Proteomes" id="UP000681162">
    <property type="component" value="Unassembled WGS sequence"/>
</dbReference>
<protein>
    <recommendedName>
        <fullName evidence="1">Calcineurin-like phosphoesterase domain-containing protein</fullName>
    </recommendedName>
</protein>
<dbReference type="RefSeq" id="WP_144870647.1">
    <property type="nucleotide sequence ID" value="NZ_BORR01000010.1"/>
</dbReference>
<feature type="domain" description="Calcineurin-like phosphoesterase" evidence="1">
    <location>
        <begin position="24"/>
        <end position="218"/>
    </location>
</feature>
<proteinExistence type="predicted"/>
<dbReference type="GO" id="GO:0016787">
    <property type="term" value="F:hydrolase activity"/>
    <property type="evidence" value="ECO:0007669"/>
    <property type="project" value="InterPro"/>
</dbReference>
<gene>
    <name evidence="2" type="ORF">J41TS12_29660</name>
</gene>
<dbReference type="EMBL" id="BORR01000010">
    <property type="protein sequence ID" value="GIO38105.1"/>
    <property type="molecule type" value="Genomic_DNA"/>
</dbReference>
<evidence type="ECO:0000313" key="3">
    <source>
        <dbReference type="Proteomes" id="UP000681162"/>
    </source>
</evidence>
<evidence type="ECO:0000259" key="1">
    <source>
        <dbReference type="Pfam" id="PF00149"/>
    </source>
</evidence>
<dbReference type="SUPFAM" id="SSF56300">
    <property type="entry name" value="Metallo-dependent phosphatases"/>
    <property type="match status" value="1"/>
</dbReference>
<name>A0A919XXD4_9BACL</name>
<dbReference type="PANTHER" id="PTHR43143:SF1">
    <property type="entry name" value="SERINE_THREONINE-PROTEIN PHOSPHATASE CPPED1"/>
    <property type="match status" value="1"/>
</dbReference>
<evidence type="ECO:0000313" key="2">
    <source>
        <dbReference type="EMBL" id="GIO38105.1"/>
    </source>
</evidence>
<sequence>MNDTNDMRVGEDRRDEELLLAFQVITDTHVRADEQHKHNVNLERALQDIAANGAGSVGIMHAGDVTDHGFPEEYEAWNRIWERFGGALPPLYVTMGNHDVALGNWEARLGQFLRGTGAEGIYHDHWIDGYHFIFLGTEEGLELFSSLSEKQLAWLDNKLGENGAVDQPAFVFLHQPLLNTVAGSYEAQRWYGVVQDAELRAVLARHPQAILFTGHTHWELDAPNTSFGLRGEGPAMFNAASVAYLWTDDDEHKDGSQGFYVEVYRDHVLVRGRDFTRGEWVEAAQFRVDYPRGR</sequence>
<comment type="caution">
    <text evidence="2">The sequence shown here is derived from an EMBL/GenBank/DDBJ whole genome shotgun (WGS) entry which is preliminary data.</text>
</comment>
<dbReference type="PANTHER" id="PTHR43143">
    <property type="entry name" value="METALLOPHOSPHOESTERASE, CALCINEURIN SUPERFAMILY"/>
    <property type="match status" value="1"/>
</dbReference>
<organism evidence="2 3">
    <name type="scientific">Paenibacillus antibioticophila</name>
    <dbReference type="NCBI Taxonomy" id="1274374"/>
    <lineage>
        <taxon>Bacteria</taxon>
        <taxon>Bacillati</taxon>
        <taxon>Bacillota</taxon>
        <taxon>Bacilli</taxon>
        <taxon>Bacillales</taxon>
        <taxon>Paenibacillaceae</taxon>
        <taxon>Paenibacillus</taxon>
    </lineage>
</organism>
<reference evidence="2 3" key="1">
    <citation type="submission" date="2021-03" db="EMBL/GenBank/DDBJ databases">
        <title>Antimicrobial resistance genes in bacteria isolated from Japanese honey, and their potential for conferring macrolide and lincosamide resistance in the American foulbrood pathogen Paenibacillus larvae.</title>
        <authorList>
            <person name="Okamoto M."/>
            <person name="Kumagai M."/>
            <person name="Kanamori H."/>
            <person name="Takamatsu D."/>
        </authorList>
    </citation>
    <scope>NUCLEOTIDE SEQUENCE [LARGE SCALE GENOMIC DNA]</scope>
    <source>
        <strain evidence="2 3">J41TS12</strain>
    </source>
</reference>
<dbReference type="InterPro" id="IPR004843">
    <property type="entry name" value="Calcineurin-like_PHP"/>
</dbReference>
<dbReference type="Gene3D" id="3.60.21.10">
    <property type="match status" value="1"/>
</dbReference>
<dbReference type="Pfam" id="PF00149">
    <property type="entry name" value="Metallophos"/>
    <property type="match status" value="1"/>
</dbReference>
<accession>A0A919XXD4</accession>
<dbReference type="AlphaFoldDB" id="A0A919XXD4"/>